<dbReference type="OrthoDB" id="8775529at2"/>
<dbReference type="EMBL" id="RXLQ01000034">
    <property type="protein sequence ID" value="RSZ55172.1"/>
    <property type="molecule type" value="Genomic_DNA"/>
</dbReference>
<organism evidence="1 2">
    <name type="scientific">Massilia atriviolacea</name>
    <dbReference type="NCBI Taxonomy" id="2495579"/>
    <lineage>
        <taxon>Bacteria</taxon>
        <taxon>Pseudomonadati</taxon>
        <taxon>Pseudomonadota</taxon>
        <taxon>Betaproteobacteria</taxon>
        <taxon>Burkholderiales</taxon>
        <taxon>Oxalobacteraceae</taxon>
        <taxon>Telluria group</taxon>
        <taxon>Massilia</taxon>
    </lineage>
</organism>
<dbReference type="RefSeq" id="WP_126077870.1">
    <property type="nucleotide sequence ID" value="NZ_CP051166.1"/>
</dbReference>
<reference evidence="1 2" key="1">
    <citation type="submission" date="2018-12" db="EMBL/GenBank/DDBJ databases">
        <authorList>
            <person name="Yang E."/>
        </authorList>
    </citation>
    <scope>NUCLEOTIDE SEQUENCE [LARGE SCALE GENOMIC DNA]</scope>
    <source>
        <strain evidence="1 2">SOD</strain>
    </source>
</reference>
<comment type="caution">
    <text evidence="1">The sequence shown here is derived from an EMBL/GenBank/DDBJ whole genome shotgun (WGS) entry which is preliminary data.</text>
</comment>
<dbReference type="SUPFAM" id="SSF52980">
    <property type="entry name" value="Restriction endonuclease-like"/>
    <property type="match status" value="1"/>
</dbReference>
<keyword evidence="2" id="KW-1185">Reference proteome</keyword>
<gene>
    <name evidence="1" type="ORF">EJB06_30920</name>
</gene>
<evidence type="ECO:0000313" key="1">
    <source>
        <dbReference type="EMBL" id="RSZ55172.1"/>
    </source>
</evidence>
<dbReference type="InterPro" id="IPR011335">
    <property type="entry name" value="Restrct_endonuc-II-like"/>
</dbReference>
<name>A0A430HCD5_9BURK</name>
<evidence type="ECO:0008006" key="3">
    <source>
        <dbReference type="Google" id="ProtNLM"/>
    </source>
</evidence>
<sequence length="726" mass="82170">MNELNNTEIYHQLHKSKEPIALTAKLASSRATKAKRTEVQEVVAALTLAIKRHKTGTALSSARTLLVLQGADAAMATVKRFGVFRPSTYEFKAPSALKVLQDWISQAAIYNLSSDDVNYLTSTQALWCLASGIHALSQSILSRLRKLDAFVIKTLLAEVDYAFTYGRDERNERYNITDLDNPEEMSEAFSYLLHQFHQHIGLKKKHFGALEDQAGYSPKYLELLSDAAKICRYRAAEVLLEAFPYTAQEDALGARIRAIDPLLEKSLRLGYIQAQMQSNIRRAEATAAFQPGHNPNSIVHYAEQLFQEYGDQMFELAEYPARRYRLVLPKIDASNRFFSDNHTFIEDEVTIEMLAIEDYIAPKNVIHANVINYITVLDILKLQRFFMFLHVGLRHTIERHRPYSEMDGLYMASCLPVFRRENLIEALTPIIGPNVEALLDLLTCDLQADYIDLQYAPIIEADGCYMLSMAVLANSNLVRNLLCRNNRRLTLGPNQEEDPMQSSLKRALITAGFLVQEEFKLKSGGQNKFEVDLLAYKDGHLFLFECKNAYHPCNVYESRNSYDHIVKAGGQLGLRRTWISDLANQQRVLDKLSWKVTASNDVHTCIATGNRVFHGFASEGHPVRQVHEMINMLVRGYSQFSGMLGTARVRLWRDKTFGVSDFCAYLNGTTTVADMLGAMQPNMTVTRIGSKALMAHTFTMDMLRLREISLSRYPCIDDHGNVISGS</sequence>
<protein>
    <recommendedName>
        <fullName evidence="3">NERD domain-containing protein</fullName>
    </recommendedName>
</protein>
<proteinExistence type="predicted"/>
<accession>A0A430HCD5</accession>
<evidence type="ECO:0000313" key="2">
    <source>
        <dbReference type="Proteomes" id="UP000278085"/>
    </source>
</evidence>
<dbReference type="Proteomes" id="UP000278085">
    <property type="component" value="Unassembled WGS sequence"/>
</dbReference>
<dbReference type="AlphaFoldDB" id="A0A430HCD5"/>